<dbReference type="Proteomes" id="UP001295684">
    <property type="component" value="Unassembled WGS sequence"/>
</dbReference>
<dbReference type="PRINTS" id="PR00449">
    <property type="entry name" value="RASTRNSFRMNG"/>
</dbReference>
<dbReference type="SUPFAM" id="SSF52540">
    <property type="entry name" value="P-loop containing nucleoside triphosphate hydrolases"/>
    <property type="match status" value="1"/>
</dbReference>
<protein>
    <submittedName>
        <fullName evidence="5">Uncharacterized protein</fullName>
    </submittedName>
</protein>
<dbReference type="PROSITE" id="PS51419">
    <property type="entry name" value="RAB"/>
    <property type="match status" value="1"/>
</dbReference>
<dbReference type="GO" id="GO:0003924">
    <property type="term" value="F:GTPase activity"/>
    <property type="evidence" value="ECO:0007669"/>
    <property type="project" value="InterPro"/>
</dbReference>
<sequence>MRTTNRDDPNFGKPKIKFRIAVVGAPQVGKTTIIKQFMQGSLTSDETPEINFDKLIEESDGTYEIELEYNRLQYIIYLEEKPIVNHEGKCIMEGEDQYLNEYDGVLYTFALDNPESYLMLQDFYNGQVAAGSLFRPRVAVANKIDLIDPDDYEDMVDLTKSVAVDNEGKFNFNGTKKWVAETMNCEYAEISGNDHSNVDEVFMMLIHMMDEKEEHKAATSSCLHKLTNIRFLSGLFLNFLSLMGIIMLGAGMYSGTKPQRPHDDNWLYVIMFFIGIFTFIPGVVGFYGVKYSSKEYLGAVITMLIPITILSMAYTTFFFIKISELEIVQNNILTEGSARVISILNVVDVLLKCISVYFTHHVYSNLKTENRGVADDHLAEHQQYKPITDIEHPLIVTKSKWRASNTGTQLTKSAKSVKSHQNRIGD</sequence>
<keyword evidence="6" id="KW-1185">Reference proteome</keyword>
<gene>
    <name evidence="5" type="ORF">ECRASSUSDP1_LOCUS12428</name>
</gene>
<feature type="transmembrane region" description="Helical" evidence="4">
    <location>
        <begin position="266"/>
        <end position="289"/>
    </location>
</feature>
<keyword evidence="4" id="KW-0812">Transmembrane</keyword>
<organism evidence="5 6">
    <name type="scientific">Euplotes crassus</name>
    <dbReference type="NCBI Taxonomy" id="5936"/>
    <lineage>
        <taxon>Eukaryota</taxon>
        <taxon>Sar</taxon>
        <taxon>Alveolata</taxon>
        <taxon>Ciliophora</taxon>
        <taxon>Intramacronucleata</taxon>
        <taxon>Spirotrichea</taxon>
        <taxon>Hypotrichia</taxon>
        <taxon>Euplotida</taxon>
        <taxon>Euplotidae</taxon>
        <taxon>Moneuplotes</taxon>
    </lineage>
</organism>
<accession>A0AAD1UKM2</accession>
<feature type="region of interest" description="Disordered" evidence="3">
    <location>
        <begin position="406"/>
        <end position="426"/>
    </location>
</feature>
<reference evidence="5" key="1">
    <citation type="submission" date="2023-07" db="EMBL/GenBank/DDBJ databases">
        <authorList>
            <consortium name="AG Swart"/>
            <person name="Singh M."/>
            <person name="Singh A."/>
            <person name="Seah K."/>
            <person name="Emmerich C."/>
        </authorList>
    </citation>
    <scope>NUCLEOTIDE SEQUENCE</scope>
    <source>
        <strain evidence="5">DP1</strain>
    </source>
</reference>
<dbReference type="EMBL" id="CAMPGE010012335">
    <property type="protein sequence ID" value="CAI2371108.1"/>
    <property type="molecule type" value="Genomic_DNA"/>
</dbReference>
<evidence type="ECO:0000256" key="4">
    <source>
        <dbReference type="SAM" id="Phobius"/>
    </source>
</evidence>
<evidence type="ECO:0000313" key="6">
    <source>
        <dbReference type="Proteomes" id="UP001295684"/>
    </source>
</evidence>
<dbReference type="InterPro" id="IPR001806">
    <property type="entry name" value="Small_GTPase"/>
</dbReference>
<evidence type="ECO:0000256" key="2">
    <source>
        <dbReference type="ARBA" id="ARBA00023134"/>
    </source>
</evidence>
<keyword evidence="2" id="KW-0342">GTP-binding</keyword>
<dbReference type="GO" id="GO:0007165">
    <property type="term" value="P:signal transduction"/>
    <property type="evidence" value="ECO:0007669"/>
    <property type="project" value="InterPro"/>
</dbReference>
<dbReference type="CDD" id="cd00882">
    <property type="entry name" value="Ras_like_GTPase"/>
    <property type="match status" value="1"/>
</dbReference>
<evidence type="ECO:0000256" key="3">
    <source>
        <dbReference type="SAM" id="MobiDB-lite"/>
    </source>
</evidence>
<feature type="transmembrane region" description="Helical" evidence="4">
    <location>
        <begin position="296"/>
        <end position="320"/>
    </location>
</feature>
<keyword evidence="4" id="KW-0472">Membrane</keyword>
<name>A0AAD1UKM2_EUPCR</name>
<feature type="transmembrane region" description="Helical" evidence="4">
    <location>
        <begin position="235"/>
        <end position="254"/>
    </location>
</feature>
<dbReference type="GO" id="GO:0005525">
    <property type="term" value="F:GTP binding"/>
    <property type="evidence" value="ECO:0007669"/>
    <property type="project" value="UniProtKB-KW"/>
</dbReference>
<dbReference type="SMART" id="SM00173">
    <property type="entry name" value="RAS"/>
    <property type="match status" value="1"/>
</dbReference>
<dbReference type="Pfam" id="PF00071">
    <property type="entry name" value="Ras"/>
    <property type="match status" value="1"/>
</dbReference>
<dbReference type="Gene3D" id="3.40.50.300">
    <property type="entry name" value="P-loop containing nucleotide triphosphate hydrolases"/>
    <property type="match status" value="1"/>
</dbReference>
<keyword evidence="1" id="KW-0547">Nucleotide-binding</keyword>
<dbReference type="InterPro" id="IPR027417">
    <property type="entry name" value="P-loop_NTPase"/>
</dbReference>
<dbReference type="PANTHER" id="PTHR24070">
    <property type="entry name" value="RAS, DI-RAS, AND RHEB FAMILY MEMBERS OF SMALL GTPASE SUPERFAMILY"/>
    <property type="match status" value="1"/>
</dbReference>
<comment type="caution">
    <text evidence="5">The sequence shown here is derived from an EMBL/GenBank/DDBJ whole genome shotgun (WGS) entry which is preliminary data.</text>
</comment>
<keyword evidence="4" id="KW-1133">Transmembrane helix</keyword>
<evidence type="ECO:0000256" key="1">
    <source>
        <dbReference type="ARBA" id="ARBA00022741"/>
    </source>
</evidence>
<proteinExistence type="predicted"/>
<feature type="compositionally biased region" description="Basic residues" evidence="3">
    <location>
        <begin position="415"/>
        <end position="426"/>
    </location>
</feature>
<evidence type="ECO:0000313" key="5">
    <source>
        <dbReference type="EMBL" id="CAI2371108.1"/>
    </source>
</evidence>
<dbReference type="GO" id="GO:0016020">
    <property type="term" value="C:membrane"/>
    <property type="evidence" value="ECO:0007669"/>
    <property type="project" value="InterPro"/>
</dbReference>
<dbReference type="InterPro" id="IPR020849">
    <property type="entry name" value="Small_GTPase_Ras-type"/>
</dbReference>
<dbReference type="AlphaFoldDB" id="A0AAD1UKM2"/>
<dbReference type="PROSITE" id="PS51421">
    <property type="entry name" value="RAS"/>
    <property type="match status" value="1"/>
</dbReference>